<organism evidence="1 2">
    <name type="scientific">Gracilibacillus boraciitolerans JCM 21714</name>
    <dbReference type="NCBI Taxonomy" id="1298598"/>
    <lineage>
        <taxon>Bacteria</taxon>
        <taxon>Bacillati</taxon>
        <taxon>Bacillota</taxon>
        <taxon>Bacilli</taxon>
        <taxon>Bacillales</taxon>
        <taxon>Bacillaceae</taxon>
        <taxon>Gracilibacillus</taxon>
    </lineage>
</organism>
<evidence type="ECO:0000313" key="1">
    <source>
        <dbReference type="EMBL" id="GAE94764.1"/>
    </source>
</evidence>
<name>W4VPT1_9BACI</name>
<accession>W4VPT1</accession>
<evidence type="ECO:0000313" key="2">
    <source>
        <dbReference type="Proteomes" id="UP000019102"/>
    </source>
</evidence>
<dbReference type="Proteomes" id="UP000019102">
    <property type="component" value="Unassembled WGS sequence"/>
</dbReference>
<keyword evidence="2" id="KW-1185">Reference proteome</keyword>
<proteinExistence type="predicted"/>
<protein>
    <submittedName>
        <fullName evidence="1">Uncharacterized protein</fullName>
    </submittedName>
</protein>
<sequence>MADMPAGNKGNSYRTYLWIIKNFELLPLEEIRDFLQNEFEHYAQFDNNQQSSYRRLVSLYDLFMYK</sequence>
<comment type="caution">
    <text evidence="1">The sequence shown here is derived from an EMBL/GenBank/DDBJ whole genome shotgun (WGS) entry which is preliminary data.</text>
</comment>
<dbReference type="RefSeq" id="WP_148295052.1">
    <property type="nucleotide sequence ID" value="NZ_BAVS01000030.1"/>
</dbReference>
<gene>
    <name evidence="1" type="ORF">JCM21714_3953</name>
</gene>
<dbReference type="AlphaFoldDB" id="W4VPT1"/>
<dbReference type="EMBL" id="BAVS01000030">
    <property type="protein sequence ID" value="GAE94764.1"/>
    <property type="molecule type" value="Genomic_DNA"/>
</dbReference>
<reference evidence="1 2" key="1">
    <citation type="journal article" date="2014" name="Genome Announc.">
        <title>Draft Genome Sequence of the Boron-Tolerant and Moderately Halotolerant Bacterium Gracilibacillus boraciitolerans JCM 21714T.</title>
        <authorList>
            <person name="Ahmed I."/>
            <person name="Oshima K."/>
            <person name="Suda W."/>
            <person name="Kitamura K."/>
            <person name="Iida T."/>
            <person name="Ohmori Y."/>
            <person name="Fujiwara T."/>
            <person name="Hattori M."/>
            <person name="Ohkuma M."/>
        </authorList>
    </citation>
    <scope>NUCLEOTIDE SEQUENCE [LARGE SCALE GENOMIC DNA]</scope>
    <source>
        <strain evidence="1 2">JCM 21714</strain>
    </source>
</reference>